<sequence length="121" mass="13330">MEEIFRDFSQHIALALEAISVLMIAIGAVEAFVRVLVPPLRNIASHGRRRAAWLSLARWLLLGLEFMLAADIVRTAIAPTWDDIGKLASIAVIRTFLNFFLERDLDAAAREGATDAVEAGQ</sequence>
<dbReference type="PANTHER" id="PTHR38468:SF1">
    <property type="entry name" value="SLL0939 PROTEIN"/>
    <property type="match status" value="1"/>
</dbReference>
<gene>
    <name evidence="2" type="ORF">GN331_11370</name>
</gene>
<accession>A0A7C9LP98</accession>
<evidence type="ECO:0000256" key="1">
    <source>
        <dbReference type="SAM" id="Phobius"/>
    </source>
</evidence>
<reference evidence="2 3" key="1">
    <citation type="submission" date="2019-12" db="EMBL/GenBank/DDBJ databases">
        <authorList>
            <person name="Xu J."/>
        </authorList>
    </citation>
    <scope>NUCLEOTIDE SEQUENCE [LARGE SCALE GENOMIC DNA]</scope>
    <source>
        <strain evidence="2 3">HX-5-24</strain>
    </source>
</reference>
<keyword evidence="3" id="KW-1185">Reference proteome</keyword>
<dbReference type="Proteomes" id="UP000479692">
    <property type="component" value="Unassembled WGS sequence"/>
</dbReference>
<dbReference type="Pfam" id="PF07784">
    <property type="entry name" value="DUF1622"/>
    <property type="match status" value="1"/>
</dbReference>
<keyword evidence="1" id="KW-1133">Transmembrane helix</keyword>
<feature type="transmembrane region" description="Helical" evidence="1">
    <location>
        <begin position="12"/>
        <end position="37"/>
    </location>
</feature>
<name>A0A7C9LP98_9GAMM</name>
<dbReference type="RefSeq" id="WP_156642188.1">
    <property type="nucleotide sequence ID" value="NZ_WOXT01000003.1"/>
</dbReference>
<feature type="transmembrane region" description="Helical" evidence="1">
    <location>
        <begin position="58"/>
        <end position="78"/>
    </location>
</feature>
<comment type="caution">
    <text evidence="2">The sequence shown here is derived from an EMBL/GenBank/DDBJ whole genome shotgun (WGS) entry which is preliminary data.</text>
</comment>
<protein>
    <submittedName>
        <fullName evidence="2">DUF1622 domain-containing protein</fullName>
    </submittedName>
</protein>
<dbReference type="AlphaFoldDB" id="A0A7C9LP98"/>
<dbReference type="PANTHER" id="PTHR38468">
    <property type="entry name" value="SLL0939 PROTEIN"/>
    <property type="match status" value="1"/>
</dbReference>
<proteinExistence type="predicted"/>
<organism evidence="2 3">
    <name type="scientific">Noviluteimonas gilva</name>
    <dbReference type="NCBI Taxonomy" id="2682097"/>
    <lineage>
        <taxon>Bacteria</taxon>
        <taxon>Pseudomonadati</taxon>
        <taxon>Pseudomonadota</taxon>
        <taxon>Gammaproteobacteria</taxon>
        <taxon>Lysobacterales</taxon>
        <taxon>Lysobacteraceae</taxon>
        <taxon>Noviluteimonas</taxon>
    </lineage>
</organism>
<keyword evidence="1" id="KW-0472">Membrane</keyword>
<dbReference type="EMBL" id="WOXT01000003">
    <property type="protein sequence ID" value="MUV14803.1"/>
    <property type="molecule type" value="Genomic_DNA"/>
</dbReference>
<evidence type="ECO:0000313" key="2">
    <source>
        <dbReference type="EMBL" id="MUV14803.1"/>
    </source>
</evidence>
<evidence type="ECO:0000313" key="3">
    <source>
        <dbReference type="Proteomes" id="UP000479692"/>
    </source>
</evidence>
<keyword evidence="1" id="KW-0812">Transmembrane</keyword>
<dbReference type="InterPro" id="IPR012427">
    <property type="entry name" value="DUF1622"/>
</dbReference>